<accession>A0AAJ5W7M4</accession>
<dbReference type="Gene3D" id="1.25.40.390">
    <property type="match status" value="1"/>
</dbReference>
<dbReference type="EMBL" id="CP119313">
    <property type="protein sequence ID" value="WEK18686.1"/>
    <property type="molecule type" value="Genomic_DNA"/>
</dbReference>
<evidence type="ECO:0000256" key="2">
    <source>
        <dbReference type="ARBA" id="ARBA00006275"/>
    </source>
</evidence>
<dbReference type="GO" id="GO:0009279">
    <property type="term" value="C:cell outer membrane"/>
    <property type="evidence" value="ECO:0007669"/>
    <property type="project" value="UniProtKB-SubCell"/>
</dbReference>
<keyword evidence="5" id="KW-0998">Cell outer membrane</keyword>
<proteinExistence type="inferred from homology"/>
<feature type="domain" description="SusD-like N-terminal" evidence="7">
    <location>
        <begin position="27"/>
        <end position="235"/>
    </location>
</feature>
<evidence type="ECO:0000256" key="1">
    <source>
        <dbReference type="ARBA" id="ARBA00004442"/>
    </source>
</evidence>
<comment type="similarity">
    <text evidence="2">Belongs to the SusD family.</text>
</comment>
<evidence type="ECO:0000256" key="3">
    <source>
        <dbReference type="ARBA" id="ARBA00022729"/>
    </source>
</evidence>
<evidence type="ECO:0000259" key="6">
    <source>
        <dbReference type="Pfam" id="PF07980"/>
    </source>
</evidence>
<dbReference type="InterPro" id="IPR011990">
    <property type="entry name" value="TPR-like_helical_dom_sf"/>
</dbReference>
<comment type="subcellular location">
    <subcellularLocation>
        <location evidence="1">Cell outer membrane</location>
    </subcellularLocation>
</comment>
<protein>
    <submittedName>
        <fullName evidence="8">RagB/SusD family nutrient uptake outer membrane protein</fullName>
    </submittedName>
</protein>
<dbReference type="Proteomes" id="UP001214530">
    <property type="component" value="Chromosome"/>
</dbReference>
<organism evidence="8 9">
    <name type="scientific">Candidatus Pedobacter colombiensis</name>
    <dbReference type="NCBI Taxonomy" id="3121371"/>
    <lineage>
        <taxon>Bacteria</taxon>
        <taxon>Pseudomonadati</taxon>
        <taxon>Bacteroidota</taxon>
        <taxon>Sphingobacteriia</taxon>
        <taxon>Sphingobacteriales</taxon>
        <taxon>Sphingobacteriaceae</taxon>
        <taxon>Pedobacter</taxon>
    </lineage>
</organism>
<dbReference type="SUPFAM" id="SSF48452">
    <property type="entry name" value="TPR-like"/>
    <property type="match status" value="1"/>
</dbReference>
<reference evidence="8" key="1">
    <citation type="submission" date="2023-03" db="EMBL/GenBank/DDBJ databases">
        <title>Andean soil-derived lignocellulolytic bacterial consortium as a source of novel taxa and putative plastic-active enzymes.</title>
        <authorList>
            <person name="Diaz-Garcia L."/>
            <person name="Chuvochina M."/>
            <person name="Feuerriegel G."/>
            <person name="Bunk B."/>
            <person name="Sproer C."/>
            <person name="Streit W.R."/>
            <person name="Rodriguez L.M."/>
            <person name="Overmann J."/>
            <person name="Jimenez D.J."/>
        </authorList>
    </citation>
    <scope>NUCLEOTIDE SEQUENCE</scope>
    <source>
        <strain evidence="8">MAG 3858</strain>
    </source>
</reference>
<dbReference type="Pfam" id="PF14322">
    <property type="entry name" value="SusD-like_3"/>
    <property type="match status" value="1"/>
</dbReference>
<evidence type="ECO:0000256" key="5">
    <source>
        <dbReference type="ARBA" id="ARBA00023237"/>
    </source>
</evidence>
<gene>
    <name evidence="8" type="ORF">P0Y49_18015</name>
</gene>
<evidence type="ECO:0000259" key="7">
    <source>
        <dbReference type="Pfam" id="PF14322"/>
    </source>
</evidence>
<keyword evidence="3" id="KW-0732">Signal</keyword>
<keyword evidence="4" id="KW-0472">Membrane</keyword>
<sequence>MKSIDKNIAGIAFSILLSLTIGCKKSFLEVSPPSQIEESNFFKTELQANQALAGVYHVLQWGNINQGHTPLMGWAEAASDDAYAGGGSSSDAVGVKGIDSFRATAAAPFNANDGTYGSVWSIYFQGIARANTYLANVDRVQTSADFKNVSTAEAKFLRAHFYFDLFKWFENVPLIIEQQTPDQYNQPQAAPQAVLNQIAKDLTEAMVYLPKKSMKANNGHATYWSASALLARVYLYGKGVYGTELNAAGNTIDAVKIRSYLDEIISIGGFDLIQSYSDVWRKNNEMSIESVWEVDCSNLAYMSGSTSDQYRAQGNYNVLYFGPRGVNGIPYTAGFSNAVPTESLYQEFETAPNVDPRRDATILVLKSAADAPGLIKGWQHTGYFNNKYNTTTEYLSPSGLNSINWGQNIHVIRFSDVLLMAAELYIGVDQTKADAYLKRVRKRAGMPDRTATIDNIRHERRVELAGEGIRYWDLLRYGLPYAKQKINESSLIGPYYNGTLTTNGPVVFTAGANTPANGYAMDWDDSKRGHLPIPPTQVILSNGVLKQNPGY</sequence>
<dbReference type="InterPro" id="IPR012944">
    <property type="entry name" value="SusD_RagB_dom"/>
</dbReference>
<dbReference type="InterPro" id="IPR033985">
    <property type="entry name" value="SusD-like_N"/>
</dbReference>
<evidence type="ECO:0000256" key="4">
    <source>
        <dbReference type="ARBA" id="ARBA00023136"/>
    </source>
</evidence>
<dbReference type="Pfam" id="PF07980">
    <property type="entry name" value="SusD_RagB"/>
    <property type="match status" value="1"/>
</dbReference>
<evidence type="ECO:0000313" key="8">
    <source>
        <dbReference type="EMBL" id="WEK18686.1"/>
    </source>
</evidence>
<evidence type="ECO:0000313" key="9">
    <source>
        <dbReference type="Proteomes" id="UP001214530"/>
    </source>
</evidence>
<dbReference type="PROSITE" id="PS51257">
    <property type="entry name" value="PROKAR_LIPOPROTEIN"/>
    <property type="match status" value="1"/>
</dbReference>
<dbReference type="AlphaFoldDB" id="A0AAJ5W7M4"/>
<feature type="domain" description="RagB/SusD" evidence="6">
    <location>
        <begin position="368"/>
        <end position="551"/>
    </location>
</feature>
<name>A0AAJ5W7M4_9SPHI</name>